<evidence type="ECO:0000256" key="2">
    <source>
        <dbReference type="ARBA" id="ARBA00006283"/>
    </source>
</evidence>
<evidence type="ECO:0000256" key="6">
    <source>
        <dbReference type="ARBA" id="ARBA00023242"/>
    </source>
</evidence>
<dbReference type="InterPro" id="IPR024145">
    <property type="entry name" value="His_deAcase_SAP30/SAP30L"/>
</dbReference>
<dbReference type="PANTHER" id="PTHR13286:SF6">
    <property type="entry name" value="HISTONE DEACETYLASE COMPLEX SUBUNIT SAP30L-RELATED"/>
    <property type="match status" value="1"/>
</dbReference>
<dbReference type="AlphaFoldDB" id="A0A1D6GMK6"/>
<proteinExistence type="inferred from homology"/>
<name>A0A1D6GMK6_MAIZE</name>
<keyword evidence="4" id="KW-0805">Transcription regulation</keyword>
<gene>
    <name evidence="8" type="ORF">ZEAMMB73_Zm00001d013832</name>
</gene>
<dbReference type="EMBL" id="CM000781">
    <property type="protein sequence ID" value="AQK64515.1"/>
    <property type="molecule type" value="Genomic_DNA"/>
</dbReference>
<evidence type="ECO:0000256" key="3">
    <source>
        <dbReference type="ARBA" id="ARBA00022491"/>
    </source>
</evidence>
<evidence type="ECO:0000256" key="4">
    <source>
        <dbReference type="ARBA" id="ARBA00023015"/>
    </source>
</evidence>
<dbReference type="InterPro" id="IPR038291">
    <property type="entry name" value="SAP30_C_sf"/>
</dbReference>
<feature type="domain" description="Histone deacetylase complex subunit SAP30 Sin3 binding" evidence="7">
    <location>
        <begin position="45"/>
        <end position="82"/>
    </location>
</feature>
<keyword evidence="6" id="KW-0539">Nucleus</keyword>
<reference evidence="8" key="1">
    <citation type="submission" date="2015-12" db="EMBL/GenBank/DDBJ databases">
        <title>Update maize B73 reference genome by single molecule sequencing technologies.</title>
        <authorList>
            <consortium name="Maize Genome Sequencing Project"/>
            <person name="Ware D."/>
        </authorList>
    </citation>
    <scope>NUCLEOTIDE SEQUENCE</scope>
    <source>
        <tissue evidence="8">Seedling</tissue>
    </source>
</reference>
<comment type="subcellular location">
    <subcellularLocation>
        <location evidence="1">Nucleus</location>
    </subcellularLocation>
</comment>
<keyword evidence="3" id="KW-0678">Repressor</keyword>
<dbReference type="GO" id="GO:0005634">
    <property type="term" value="C:nucleus"/>
    <property type="evidence" value="ECO:0007669"/>
    <property type="project" value="UniProtKB-SubCell"/>
</dbReference>
<evidence type="ECO:0000256" key="5">
    <source>
        <dbReference type="ARBA" id="ARBA00023163"/>
    </source>
</evidence>
<dbReference type="PANTHER" id="PTHR13286">
    <property type="entry name" value="SAP30"/>
    <property type="match status" value="1"/>
</dbReference>
<protein>
    <recommendedName>
        <fullName evidence="7">Histone deacetylase complex subunit SAP30 Sin3 binding domain-containing protein</fullName>
    </recommendedName>
</protein>
<accession>A0A1D6GMK6</accession>
<dbReference type="ExpressionAtlas" id="A0A1D6GMK6">
    <property type="expression patterns" value="baseline and differential"/>
</dbReference>
<dbReference type="InterPro" id="IPR025718">
    <property type="entry name" value="SAP30_Sin3-bd"/>
</dbReference>
<organism evidence="8">
    <name type="scientific">Zea mays</name>
    <name type="common">Maize</name>
    <dbReference type="NCBI Taxonomy" id="4577"/>
    <lineage>
        <taxon>Eukaryota</taxon>
        <taxon>Viridiplantae</taxon>
        <taxon>Streptophyta</taxon>
        <taxon>Embryophyta</taxon>
        <taxon>Tracheophyta</taxon>
        <taxon>Spermatophyta</taxon>
        <taxon>Magnoliopsida</taxon>
        <taxon>Liliopsida</taxon>
        <taxon>Poales</taxon>
        <taxon>Poaceae</taxon>
        <taxon>PACMAD clade</taxon>
        <taxon>Panicoideae</taxon>
        <taxon>Andropogonodae</taxon>
        <taxon>Andropogoneae</taxon>
        <taxon>Tripsacinae</taxon>
        <taxon>Zea</taxon>
    </lineage>
</organism>
<dbReference type="InParanoid" id="A0A1D6GMK6"/>
<evidence type="ECO:0000313" key="8">
    <source>
        <dbReference type="EMBL" id="AQK64515.1"/>
    </source>
</evidence>
<sequence length="91" mass="10334">MLRSLRLGRSAPLATLQKVETQQARTDCIVEILAPLQSRNKQDACPNPYREQLLDAVQRHFTAQPKQLDELQVIVGFMQAAKRMKTTMKVA</sequence>
<comment type="similarity">
    <text evidence="2">Belongs to the SAP30 family.</text>
</comment>
<keyword evidence="5" id="KW-0804">Transcription</keyword>
<dbReference type="Pfam" id="PF13867">
    <property type="entry name" value="SAP30_Sin3_bdg"/>
    <property type="match status" value="1"/>
</dbReference>
<evidence type="ECO:0000259" key="7">
    <source>
        <dbReference type="Pfam" id="PF13867"/>
    </source>
</evidence>
<evidence type="ECO:0000256" key="1">
    <source>
        <dbReference type="ARBA" id="ARBA00004123"/>
    </source>
</evidence>
<dbReference type="Gene3D" id="6.10.160.20">
    <property type="match status" value="1"/>
</dbReference>